<reference evidence="6 7" key="1">
    <citation type="submission" date="2013-08" db="EMBL/GenBank/DDBJ databases">
        <authorList>
            <person name="Weinstock G."/>
            <person name="Sodergren E."/>
            <person name="Wylie T."/>
            <person name="Fulton L."/>
            <person name="Fulton R."/>
            <person name="Fronick C."/>
            <person name="O'Laughlin M."/>
            <person name="Godfrey J."/>
            <person name="Miner T."/>
            <person name="Herter B."/>
            <person name="Appelbaum E."/>
            <person name="Cordes M."/>
            <person name="Lek S."/>
            <person name="Wollam A."/>
            <person name="Pepin K.H."/>
            <person name="Palsikar V.B."/>
            <person name="Mitreva M."/>
            <person name="Wilson R.K."/>
        </authorList>
    </citation>
    <scope>NUCLEOTIDE SEQUENCE [LARGE SCALE GENOMIC DNA]</scope>
    <source>
        <strain evidence="6 7">ATCC 15930</strain>
    </source>
</reference>
<comment type="similarity">
    <text evidence="1 2">Belongs to the glycosyl hydrolase 31 family.</text>
</comment>
<name>A0A069QLH2_HOYLO</name>
<organism evidence="6 7">
    <name type="scientific">Hoylesella loescheii DSM 19665 = JCM 12249 = ATCC 15930</name>
    <dbReference type="NCBI Taxonomy" id="1122985"/>
    <lineage>
        <taxon>Bacteria</taxon>
        <taxon>Pseudomonadati</taxon>
        <taxon>Bacteroidota</taxon>
        <taxon>Bacteroidia</taxon>
        <taxon>Bacteroidales</taxon>
        <taxon>Prevotellaceae</taxon>
        <taxon>Hoylesella</taxon>
    </lineage>
</organism>
<protein>
    <submittedName>
        <fullName evidence="6">Glycosyl hydrolase, family 31</fullName>
    </submittedName>
</protein>
<feature type="domain" description="DUF5110" evidence="4">
    <location>
        <begin position="646"/>
        <end position="697"/>
    </location>
</feature>
<evidence type="ECO:0000313" key="6">
    <source>
        <dbReference type="EMBL" id="KDR52894.1"/>
    </source>
</evidence>
<dbReference type="GO" id="GO:0005975">
    <property type="term" value="P:carbohydrate metabolic process"/>
    <property type="evidence" value="ECO:0007669"/>
    <property type="project" value="InterPro"/>
</dbReference>
<dbReference type="Proteomes" id="UP000027442">
    <property type="component" value="Unassembled WGS sequence"/>
</dbReference>
<dbReference type="Pfam" id="PF17137">
    <property type="entry name" value="DUF5110"/>
    <property type="match status" value="1"/>
</dbReference>
<dbReference type="CDD" id="cd14752">
    <property type="entry name" value="GH31_N"/>
    <property type="match status" value="1"/>
</dbReference>
<dbReference type="InterPro" id="IPR048395">
    <property type="entry name" value="Glyco_hydro_31_C"/>
</dbReference>
<dbReference type="Gene3D" id="2.60.40.1180">
    <property type="entry name" value="Golgi alpha-mannosidase II"/>
    <property type="match status" value="2"/>
</dbReference>
<dbReference type="RefSeq" id="WP_018966801.1">
    <property type="nucleotide sequence ID" value="NZ_KB899212.1"/>
</dbReference>
<dbReference type="Pfam" id="PF01055">
    <property type="entry name" value="Glyco_hydro_31_2nd"/>
    <property type="match status" value="1"/>
</dbReference>
<gene>
    <name evidence="6" type="ORF">HMPREF1991_00984</name>
</gene>
<evidence type="ECO:0000256" key="1">
    <source>
        <dbReference type="ARBA" id="ARBA00007806"/>
    </source>
</evidence>
<dbReference type="CDD" id="cd06592">
    <property type="entry name" value="GH31_NET37"/>
    <property type="match status" value="1"/>
</dbReference>
<proteinExistence type="inferred from homology"/>
<comment type="caution">
    <text evidence="6">The sequence shown here is derived from an EMBL/GenBank/DDBJ whole genome shotgun (WGS) entry which is preliminary data.</text>
</comment>
<dbReference type="InterPro" id="IPR011013">
    <property type="entry name" value="Gal_mutarotase_sf_dom"/>
</dbReference>
<feature type="domain" description="Glycosyl hydrolase family 31 C-terminal" evidence="5">
    <location>
        <begin position="544"/>
        <end position="629"/>
    </location>
</feature>
<dbReference type="Gene3D" id="2.60.40.1760">
    <property type="entry name" value="glycosyl hydrolase (family 31)"/>
    <property type="match status" value="1"/>
</dbReference>
<feature type="domain" description="Glycoside hydrolase family 31 TIM barrel" evidence="3">
    <location>
        <begin position="220"/>
        <end position="535"/>
    </location>
</feature>
<dbReference type="SUPFAM" id="SSF51445">
    <property type="entry name" value="(Trans)glycosidases"/>
    <property type="match status" value="1"/>
</dbReference>
<evidence type="ECO:0000259" key="4">
    <source>
        <dbReference type="Pfam" id="PF17137"/>
    </source>
</evidence>
<keyword evidence="2 6" id="KW-0378">Hydrolase</keyword>
<dbReference type="PATRIC" id="fig|1122985.7.peg.1020"/>
<keyword evidence="2" id="KW-0326">Glycosidase</keyword>
<dbReference type="SUPFAM" id="SSF74650">
    <property type="entry name" value="Galactose mutarotase-like"/>
    <property type="match status" value="1"/>
</dbReference>
<dbReference type="PANTHER" id="PTHR22762:SF144">
    <property type="entry name" value="ALPHA-XYLOSIDASE"/>
    <property type="match status" value="1"/>
</dbReference>
<dbReference type="GO" id="GO:0030246">
    <property type="term" value="F:carbohydrate binding"/>
    <property type="evidence" value="ECO:0007669"/>
    <property type="project" value="InterPro"/>
</dbReference>
<keyword evidence="7" id="KW-1185">Reference proteome</keyword>
<dbReference type="InterPro" id="IPR000322">
    <property type="entry name" value="Glyco_hydro_31_TIM"/>
</dbReference>
<evidence type="ECO:0000259" key="3">
    <source>
        <dbReference type="Pfam" id="PF01055"/>
    </source>
</evidence>
<evidence type="ECO:0000313" key="7">
    <source>
        <dbReference type="Proteomes" id="UP000027442"/>
    </source>
</evidence>
<evidence type="ECO:0000259" key="5">
    <source>
        <dbReference type="Pfam" id="PF21365"/>
    </source>
</evidence>
<sequence>MRTFITSLVLSVAITTQAQTFRQIEPGVYLLTAGQEDAHTPLRYKEPEAKELKDMPSTGNPFSKEGIHIEVNARGCVVEIPLSADENIYGFGLQMGSFVQNNKKKRPLVNDHPLKDLGYTHAPQPFYISNKGYAVLINTARYTTFYIGTNRKNTDYTPTEENQKAKLSTDELYRSSTQSSSKPRVQVDIPGAKGISVLVFAGPDMNLALRRYNLFAGGGSMPALWGLGMKFRLKTDSKQEDAYRIAHYLRDKHIPCDVIGLEPKWQTRAYSCSYVWNKDNFPNPNELISRTRAMGYKLNLWEHAFVHPSSPLHPLLKPKSGSHLVWNGLVPDFADSATQHIFATYHDTCFVQKGIAAFKMDECDNSNITRGDLNWSFPELSAFPSGIDGEQMHQLFGLLYQKTLYGVFRKHGMRTYLDVRASGALASPYPVSIYSDTYDLEDYVRMVCNAGLTGLLWSPEVRESADEEDFFRRVQVAVLSAQTLFNGWYLRNPAWLQFDKQLNNEDKFLPTATKNEDVVRQLLNFRMSLVPYLYAQFARYRTDGTPPFKPLVLNYPKDKAAAAIDSQFLIGDDLLACPIVGKGNERMVYLPEGNWYNFNTSERLEGGRSHNVHFAFNEVPLFVREGTILPLAEPTDCITPQTTFVLNCRVYGKQPRNTSLFEDDGISYGFESGIYNKVSLSWNGRGSLKRTGKFKGVRYKVKSWTLIG</sequence>
<dbReference type="InterPro" id="IPR013780">
    <property type="entry name" value="Glyco_hydro_b"/>
</dbReference>
<dbReference type="GO" id="GO:0004553">
    <property type="term" value="F:hydrolase activity, hydrolyzing O-glycosyl compounds"/>
    <property type="evidence" value="ECO:0007669"/>
    <property type="project" value="InterPro"/>
</dbReference>
<dbReference type="PANTHER" id="PTHR22762">
    <property type="entry name" value="ALPHA-GLUCOSIDASE"/>
    <property type="match status" value="1"/>
</dbReference>
<dbReference type="Gene3D" id="3.20.20.80">
    <property type="entry name" value="Glycosidases"/>
    <property type="match status" value="1"/>
</dbReference>
<evidence type="ECO:0000256" key="2">
    <source>
        <dbReference type="RuleBase" id="RU361185"/>
    </source>
</evidence>
<dbReference type="eggNOG" id="COG1501">
    <property type="taxonomic scope" value="Bacteria"/>
</dbReference>
<dbReference type="EMBL" id="JNGW01000037">
    <property type="protein sequence ID" value="KDR52894.1"/>
    <property type="molecule type" value="Genomic_DNA"/>
</dbReference>
<dbReference type="AlphaFoldDB" id="A0A069QLH2"/>
<dbReference type="SUPFAM" id="SSF51011">
    <property type="entry name" value="Glycosyl hydrolase domain"/>
    <property type="match status" value="1"/>
</dbReference>
<accession>A0A069QLH2</accession>
<dbReference type="InterPro" id="IPR033403">
    <property type="entry name" value="DUF5110"/>
</dbReference>
<dbReference type="InterPro" id="IPR017853">
    <property type="entry name" value="GH"/>
</dbReference>
<dbReference type="HOGENOM" id="CLU_397855_0_0_10"/>
<dbReference type="Pfam" id="PF21365">
    <property type="entry name" value="Glyco_hydro_31_3rd"/>
    <property type="match status" value="1"/>
</dbReference>